<dbReference type="InterPro" id="IPR035669">
    <property type="entry name" value="SGNH_plant_lipase-like"/>
</dbReference>
<dbReference type="Pfam" id="PF00657">
    <property type="entry name" value="Lipase_GDSL"/>
    <property type="match status" value="1"/>
</dbReference>
<sequence>MESPNSHIIPLLLIFLHVFWFTPKASQALTKQTPSTTNTVSALLVFGDSTVDSGNNNYVQTLFKSNFQPYGRDFINQRPTGRFTNGRLSTDYIASYMGIKEFVPPYLDPSLSIKEMMTGVSFASAGSGFDPLTSGLSNVIPIQKQLEYFKEYKKRLELAIGKQQAESHIEKAIFIISAGTNDFVVNYFTLPVRRKTYTVSNYQQFIIQNLKDFVQSLWAEGARRFGVVGLPPMGCLPIVITLNSENAILRRGCIEYYSSVATNYNHILQSQLHLMHNALSLSGGRIYYIDVYGPLMEMIQDQTNFGFDDVNSGCCGTGYLEASFMCNPKSFACPDASKYVFWDSIHPTQTAYYIVFKAVRHVLDLLIKN</sequence>
<dbReference type="InterPro" id="IPR050592">
    <property type="entry name" value="GDSL_lipolytic_enzyme"/>
</dbReference>
<dbReference type="PANTHER" id="PTHR45642">
    <property type="entry name" value="GDSL ESTERASE/LIPASE EXL3"/>
    <property type="match status" value="1"/>
</dbReference>
<feature type="signal peptide" evidence="2">
    <location>
        <begin position="1"/>
        <end position="28"/>
    </location>
</feature>
<evidence type="ECO:0008006" key="5">
    <source>
        <dbReference type="Google" id="ProtNLM"/>
    </source>
</evidence>
<gene>
    <name evidence="3" type="ORF">FEM48_Zijuj01G0036300</name>
</gene>
<dbReference type="GO" id="GO:0016788">
    <property type="term" value="F:hydrolase activity, acting on ester bonds"/>
    <property type="evidence" value="ECO:0007669"/>
    <property type="project" value="InterPro"/>
</dbReference>
<dbReference type="FunFam" id="3.40.50.1110:FF:000003">
    <property type="entry name" value="GDSL esterase/lipase APG"/>
    <property type="match status" value="1"/>
</dbReference>
<dbReference type="InterPro" id="IPR036514">
    <property type="entry name" value="SGNH_hydro_sf"/>
</dbReference>
<dbReference type="AlphaFoldDB" id="A0A978VYX9"/>
<evidence type="ECO:0000313" key="3">
    <source>
        <dbReference type="EMBL" id="KAH7544913.1"/>
    </source>
</evidence>
<reference evidence="3" key="1">
    <citation type="journal article" date="2021" name="Front. Plant Sci.">
        <title>Chromosome-Scale Genome Assembly for Chinese Sour Jujube and Insights Into Its Genome Evolution and Domestication Signature.</title>
        <authorList>
            <person name="Shen L.-Y."/>
            <person name="Luo H."/>
            <person name="Wang X.-L."/>
            <person name="Wang X.-M."/>
            <person name="Qiu X.-J."/>
            <person name="Liu H."/>
            <person name="Zhou S.-S."/>
            <person name="Jia K.-H."/>
            <person name="Nie S."/>
            <person name="Bao Y.-T."/>
            <person name="Zhang R.-G."/>
            <person name="Yun Q.-Z."/>
            <person name="Chai Y.-H."/>
            <person name="Lu J.-Y."/>
            <person name="Li Y."/>
            <person name="Zhao S.-W."/>
            <person name="Mao J.-F."/>
            <person name="Jia S.-G."/>
            <person name="Mao Y.-M."/>
        </authorList>
    </citation>
    <scope>NUCLEOTIDE SEQUENCE</scope>
    <source>
        <strain evidence="3">AT0</strain>
        <tissue evidence="3">Leaf</tissue>
    </source>
</reference>
<accession>A0A978VYX9</accession>
<proteinExistence type="inferred from homology"/>
<evidence type="ECO:0000313" key="4">
    <source>
        <dbReference type="Proteomes" id="UP000813462"/>
    </source>
</evidence>
<evidence type="ECO:0000256" key="2">
    <source>
        <dbReference type="SAM" id="SignalP"/>
    </source>
</evidence>
<dbReference type="CDD" id="cd01837">
    <property type="entry name" value="SGNH_plant_lipase_like"/>
    <property type="match status" value="1"/>
</dbReference>
<dbReference type="SUPFAM" id="SSF52266">
    <property type="entry name" value="SGNH hydrolase"/>
    <property type="match status" value="1"/>
</dbReference>
<dbReference type="PANTHER" id="PTHR45642:SF3">
    <property type="entry name" value="OS09G0540400 PROTEIN"/>
    <property type="match status" value="1"/>
</dbReference>
<keyword evidence="2" id="KW-0732">Signal</keyword>
<dbReference type="Proteomes" id="UP000813462">
    <property type="component" value="Unassembled WGS sequence"/>
</dbReference>
<dbReference type="EMBL" id="JAEACU010000001">
    <property type="protein sequence ID" value="KAH7544913.1"/>
    <property type="molecule type" value="Genomic_DNA"/>
</dbReference>
<comment type="caution">
    <text evidence="3">The sequence shown here is derived from an EMBL/GenBank/DDBJ whole genome shotgun (WGS) entry which is preliminary data.</text>
</comment>
<dbReference type="InterPro" id="IPR001087">
    <property type="entry name" value="GDSL"/>
</dbReference>
<dbReference type="Gene3D" id="3.40.50.1110">
    <property type="entry name" value="SGNH hydrolase"/>
    <property type="match status" value="1"/>
</dbReference>
<organism evidence="3 4">
    <name type="scientific">Ziziphus jujuba var. spinosa</name>
    <dbReference type="NCBI Taxonomy" id="714518"/>
    <lineage>
        <taxon>Eukaryota</taxon>
        <taxon>Viridiplantae</taxon>
        <taxon>Streptophyta</taxon>
        <taxon>Embryophyta</taxon>
        <taxon>Tracheophyta</taxon>
        <taxon>Spermatophyta</taxon>
        <taxon>Magnoliopsida</taxon>
        <taxon>eudicotyledons</taxon>
        <taxon>Gunneridae</taxon>
        <taxon>Pentapetalae</taxon>
        <taxon>rosids</taxon>
        <taxon>fabids</taxon>
        <taxon>Rosales</taxon>
        <taxon>Rhamnaceae</taxon>
        <taxon>Paliureae</taxon>
        <taxon>Ziziphus</taxon>
    </lineage>
</organism>
<evidence type="ECO:0000256" key="1">
    <source>
        <dbReference type="ARBA" id="ARBA00008668"/>
    </source>
</evidence>
<protein>
    <recommendedName>
        <fullName evidence="5">GDSL esterase/lipase At5g45960-like</fullName>
    </recommendedName>
</protein>
<name>A0A978VYX9_ZIZJJ</name>
<dbReference type="OrthoDB" id="1600564at2759"/>
<comment type="similarity">
    <text evidence="1">Belongs to the 'GDSL' lipolytic enzyme family.</text>
</comment>
<feature type="chain" id="PRO_5037064377" description="GDSL esterase/lipase At5g45960-like" evidence="2">
    <location>
        <begin position="29"/>
        <end position="369"/>
    </location>
</feature>